<evidence type="ECO:0000313" key="2">
    <source>
        <dbReference type="EMBL" id="CAB5219728.1"/>
    </source>
</evidence>
<dbReference type="EMBL" id="LR796231">
    <property type="protein sequence ID" value="CAB4128980.1"/>
    <property type="molecule type" value="Genomic_DNA"/>
</dbReference>
<proteinExistence type="predicted"/>
<gene>
    <name evidence="1" type="ORF">UFOVP113_132</name>
    <name evidence="2" type="ORF">UFOVP225_119</name>
</gene>
<evidence type="ECO:0000313" key="1">
    <source>
        <dbReference type="EMBL" id="CAB4128980.1"/>
    </source>
</evidence>
<reference evidence="1" key="1">
    <citation type="submission" date="2020-04" db="EMBL/GenBank/DDBJ databases">
        <authorList>
            <person name="Chiriac C."/>
            <person name="Salcher M."/>
            <person name="Ghai R."/>
            <person name="Kavagutti S V."/>
        </authorList>
    </citation>
    <scope>NUCLEOTIDE SEQUENCE</scope>
</reference>
<organism evidence="1">
    <name type="scientific">uncultured Caudovirales phage</name>
    <dbReference type="NCBI Taxonomy" id="2100421"/>
    <lineage>
        <taxon>Viruses</taxon>
        <taxon>Duplodnaviria</taxon>
        <taxon>Heunggongvirae</taxon>
        <taxon>Uroviricota</taxon>
        <taxon>Caudoviricetes</taxon>
        <taxon>Peduoviridae</taxon>
        <taxon>Maltschvirus</taxon>
        <taxon>Maltschvirus maltsch</taxon>
    </lineage>
</organism>
<name>A0A6J5L857_9CAUD</name>
<accession>A0A6J5L857</accession>
<sequence>MAKMAELHARGITNLRDYVIGRQDEREDMLRILEQELAAADKLYDTDMVEICTHLIQSLNAFPITTDESV</sequence>
<protein>
    <submittedName>
        <fullName evidence="1">Uncharacterized protein</fullName>
    </submittedName>
</protein>
<dbReference type="EMBL" id="LR798275">
    <property type="protein sequence ID" value="CAB5219728.1"/>
    <property type="molecule type" value="Genomic_DNA"/>
</dbReference>